<evidence type="ECO:0000313" key="2">
    <source>
        <dbReference type="Proteomes" id="UP000668068"/>
    </source>
</evidence>
<sequence>MKYKLNDIVELIDKDYVDCCQWMKVGDRYVITDIDKEGRVIIKGLFRSEFTTISDLDKSFKIYNRD</sequence>
<organism evidence="1 2">
    <name type="scientific">Clostridium perfringens</name>
    <dbReference type="NCBI Taxonomy" id="1502"/>
    <lineage>
        <taxon>Bacteria</taxon>
        <taxon>Bacillati</taxon>
        <taxon>Bacillota</taxon>
        <taxon>Clostridia</taxon>
        <taxon>Eubacteriales</taxon>
        <taxon>Clostridiaceae</taxon>
        <taxon>Clostridium</taxon>
    </lineage>
</organism>
<dbReference type="RefSeq" id="WP_208340809.1">
    <property type="nucleotide sequence ID" value="NZ_CP159338.1"/>
</dbReference>
<accession>A0AAW4J482</accession>
<proteinExistence type="predicted"/>
<protein>
    <recommendedName>
        <fullName evidence="3">Phage protein</fullName>
    </recommendedName>
</protein>
<evidence type="ECO:0000313" key="1">
    <source>
        <dbReference type="EMBL" id="MBO3359488.1"/>
    </source>
</evidence>
<comment type="caution">
    <text evidence="1">The sequence shown here is derived from an EMBL/GenBank/DDBJ whole genome shotgun (WGS) entry which is preliminary data.</text>
</comment>
<dbReference type="EMBL" id="JAENQP010000007">
    <property type="protein sequence ID" value="MBO3359488.1"/>
    <property type="molecule type" value="Genomic_DNA"/>
</dbReference>
<evidence type="ECO:0008006" key="3">
    <source>
        <dbReference type="Google" id="ProtNLM"/>
    </source>
</evidence>
<name>A0AAW4J482_CLOPF</name>
<reference evidence="1" key="1">
    <citation type="submission" date="2020-12" db="EMBL/GenBank/DDBJ databases">
        <title>Comparative genomics of Clostridium perfringens reveals patterns of host-associated phylogenetic clades and virulence factors.</title>
        <authorList>
            <person name="Smith A.H."/>
            <person name="Geier R."/>
        </authorList>
    </citation>
    <scope>NUCLEOTIDE SEQUENCE</scope>
    <source>
        <strain evidence="1">CHD30677R</strain>
    </source>
</reference>
<gene>
    <name evidence="1" type="ORF">JJB47_11965</name>
</gene>
<dbReference type="Proteomes" id="UP000668068">
    <property type="component" value="Unassembled WGS sequence"/>
</dbReference>
<dbReference type="AlphaFoldDB" id="A0AAW4J482"/>